<dbReference type="Pfam" id="PF00561">
    <property type="entry name" value="Abhydrolase_1"/>
    <property type="match status" value="1"/>
</dbReference>
<dbReference type="PANTHER" id="PTHR43798">
    <property type="entry name" value="MONOACYLGLYCEROL LIPASE"/>
    <property type="match status" value="1"/>
</dbReference>
<name>A0ABX5FH81_9BACL</name>
<dbReference type="PANTHER" id="PTHR43798:SF33">
    <property type="entry name" value="HYDROLASE, PUTATIVE (AFU_ORTHOLOGUE AFUA_2G14860)-RELATED"/>
    <property type="match status" value="1"/>
</dbReference>
<reference evidence="2 3" key="1">
    <citation type="submission" date="2018-03" db="EMBL/GenBank/DDBJ databases">
        <title>Brevisbacillus phylogenomics.</title>
        <authorList>
            <person name="Dunlap C."/>
        </authorList>
    </citation>
    <scope>NUCLEOTIDE SEQUENCE [LARGE SCALE GENOMIC DNA]</scope>
    <source>
        <strain evidence="2 3">NRRL B-41110</strain>
    </source>
</reference>
<dbReference type="GeneID" id="95753933"/>
<comment type="caution">
    <text evidence="2">The sequence shown here is derived from an EMBL/GenBank/DDBJ whole genome shotgun (WGS) entry which is preliminary data.</text>
</comment>
<dbReference type="EMBL" id="PXZO01000064">
    <property type="protein sequence ID" value="PSK03650.1"/>
    <property type="molecule type" value="Genomic_DNA"/>
</dbReference>
<dbReference type="SUPFAM" id="SSF53474">
    <property type="entry name" value="alpha/beta-Hydrolases"/>
    <property type="match status" value="1"/>
</dbReference>
<evidence type="ECO:0000313" key="3">
    <source>
        <dbReference type="Proteomes" id="UP000241645"/>
    </source>
</evidence>
<evidence type="ECO:0000313" key="2">
    <source>
        <dbReference type="EMBL" id="PSK03650.1"/>
    </source>
</evidence>
<keyword evidence="2" id="KW-0378">Hydrolase</keyword>
<dbReference type="Gene3D" id="3.40.50.1820">
    <property type="entry name" value="alpha/beta hydrolase"/>
    <property type="match status" value="1"/>
</dbReference>
<accession>A0ABX5FH81</accession>
<dbReference type="GO" id="GO:0016787">
    <property type="term" value="F:hydrolase activity"/>
    <property type="evidence" value="ECO:0007669"/>
    <property type="project" value="UniProtKB-KW"/>
</dbReference>
<dbReference type="InterPro" id="IPR050266">
    <property type="entry name" value="AB_hydrolase_sf"/>
</dbReference>
<dbReference type="InterPro" id="IPR000073">
    <property type="entry name" value="AB_hydrolase_1"/>
</dbReference>
<evidence type="ECO:0000259" key="1">
    <source>
        <dbReference type="Pfam" id="PF00561"/>
    </source>
</evidence>
<dbReference type="Proteomes" id="UP000241645">
    <property type="component" value="Unassembled WGS sequence"/>
</dbReference>
<protein>
    <submittedName>
        <fullName evidence="2">Alpha/beta hydrolase</fullName>
    </submittedName>
</protein>
<sequence length="367" mass="41551">MNLNHQMKNHFLMLVLSLGLLVQGCSIPDSPNQNSTTQAQSVVESTSEIVTEELKVPSIDQDVSLYVRHMSAKNKEKFTNNEVVLFLEPFSVPTAQAFDVPGYSWMEEYAKQGYDTWAMDFRGFGHSTRPVEMDQPPVKNAPVVRATEAVKDLEAVVQHIKKTRQVDKISIVGWSWGGVVAGMYATEHSDDIEKLVLYGVMHGFSLPLMATPFEAKGKPGEINPQLPAYQVVQFDKAMHHWHMMLDKRDLVSGEAMNAVSKVFVNSDPNSSKQPEQSIRRPMGPLVDLYYIWTDRPIFDAAKITTPVLIIRGDLDFFADKSLFHKLTNASAKQEVVIKDATHWVLYEKNRDQLLRETDEFLKKEVNP</sequence>
<feature type="domain" description="AB hydrolase-1" evidence="1">
    <location>
        <begin position="104"/>
        <end position="348"/>
    </location>
</feature>
<keyword evidence="3" id="KW-1185">Reference proteome</keyword>
<proteinExistence type="predicted"/>
<organism evidence="2 3">
    <name type="scientific">Brevibacillus porteri</name>
    <dbReference type="NCBI Taxonomy" id="2126350"/>
    <lineage>
        <taxon>Bacteria</taxon>
        <taxon>Bacillati</taxon>
        <taxon>Bacillota</taxon>
        <taxon>Bacilli</taxon>
        <taxon>Bacillales</taxon>
        <taxon>Paenibacillaceae</taxon>
        <taxon>Brevibacillus</taxon>
    </lineage>
</organism>
<dbReference type="InterPro" id="IPR029058">
    <property type="entry name" value="AB_hydrolase_fold"/>
</dbReference>
<dbReference type="RefSeq" id="WP_106836430.1">
    <property type="nucleotide sequence ID" value="NZ_JARMEW010000006.1"/>
</dbReference>
<gene>
    <name evidence="2" type="ORF">C7R92_28050</name>
</gene>